<feature type="region of interest" description="Disordered" evidence="2">
    <location>
        <begin position="90"/>
        <end position="222"/>
    </location>
</feature>
<evidence type="ECO:0000313" key="4">
    <source>
        <dbReference type="EMBL" id="KAH6651833.1"/>
    </source>
</evidence>
<evidence type="ECO:0000259" key="3">
    <source>
        <dbReference type="Pfam" id="PF04428"/>
    </source>
</evidence>
<dbReference type="Proteomes" id="UP000758603">
    <property type="component" value="Unassembled WGS sequence"/>
</dbReference>
<evidence type="ECO:0000256" key="2">
    <source>
        <dbReference type="SAM" id="MobiDB-lite"/>
    </source>
</evidence>
<sequence>MFHCISKPSFLVLVKAHLPYRLILICMDWLPCTRQCISKSLGQTELVKIHSFNMKDIQPFITLTMFLAVQIEEPEQESPEESHPIKQFSAGVGKRLSGRPPISAVNSSRTSLLSQSTLDPSSRLVSHQSPDQGPTDSETSGSHHRHHHLSSRLVSQVAEWLEHERTKKTNRKSRKSRHGRSKADPTDTSEDHAEASSSTAAGSSARTSRHSRSYSIDSQSSDVSLDRLQKIIDDSMSALGLNNVPHYNPKLLGRRMQKKRSLLHLHRTASSDTDYHDGDVIVPKCDAVLDNSKTMSYSGGKTGGIDDNASISNRKEDEERKAWITFKNDIIRIAHTLRIKGWRRVPLEGGDIIDVERLSGALTNAVYVVSPPKDITDKSEPGKKTPAKLLLRVYGPQAEIDRENELNVLRRLARKKIGPRMLGIFENGRFEQFFDAVTLTPADIRDPETSKRIAKRMRELHDGIEVLDEEREAGPNVFRNWDSWYDNVEKRITFLDQKILSGDLGSLKGPANAWKKRGLVCGVEWSKFRETFDKYRQHVEAYYGGLQALKEQLVFGHNDAQYGNILRVRVDNEKSPLLHPQNEHKQLIVIDFEYAAANTRGLEFANHFTEWAYNYHDATRPYGCNATAYPTPAEQKRFLKAYVNHRPQFPHRGSTPNLTPLDSPAETPGTPGMSSYMAGASSSITDFMLDARAPPGGWREDEKRREEQNEKQIQHLMDETRLWRTANSAHWIAWGIMQAKVPGLSKMESIEEPEVAGTQPASLVAPEEEEGEADEFDYLGYAHERALFFWGDCVGLGLAKLEDFPKELQQKIKIVDY</sequence>
<dbReference type="CDD" id="cd05157">
    <property type="entry name" value="ETNK_euk"/>
    <property type="match status" value="1"/>
</dbReference>
<feature type="compositionally biased region" description="Low complexity" evidence="2">
    <location>
        <begin position="213"/>
        <end position="222"/>
    </location>
</feature>
<keyword evidence="4" id="KW-0418">Kinase</keyword>
<dbReference type="PANTHER" id="PTHR22603:SF93">
    <property type="entry name" value="RE24176P"/>
    <property type="match status" value="1"/>
</dbReference>
<dbReference type="PANTHER" id="PTHR22603">
    <property type="entry name" value="CHOLINE/ETHANOALAMINE KINASE"/>
    <property type="match status" value="1"/>
</dbReference>
<evidence type="ECO:0000313" key="5">
    <source>
        <dbReference type="Proteomes" id="UP000758603"/>
    </source>
</evidence>
<protein>
    <submittedName>
        <fullName evidence="4">Kinase-like domain-containing protein</fullName>
    </submittedName>
</protein>
<feature type="region of interest" description="Disordered" evidence="2">
    <location>
        <begin position="650"/>
        <end position="669"/>
    </location>
</feature>
<dbReference type="RefSeq" id="XP_045956111.1">
    <property type="nucleotide sequence ID" value="XM_046096291.1"/>
</dbReference>
<feature type="compositionally biased region" description="Basic residues" evidence="2">
    <location>
        <begin position="168"/>
        <end position="180"/>
    </location>
</feature>
<feature type="compositionally biased region" description="Low complexity" evidence="2">
    <location>
        <begin position="195"/>
        <end position="206"/>
    </location>
</feature>
<dbReference type="EMBL" id="JAGPXC010000006">
    <property type="protein sequence ID" value="KAH6651833.1"/>
    <property type="molecule type" value="Genomic_DNA"/>
</dbReference>
<dbReference type="Gene3D" id="3.90.1200.10">
    <property type="match status" value="1"/>
</dbReference>
<dbReference type="SUPFAM" id="SSF56112">
    <property type="entry name" value="Protein kinase-like (PK-like)"/>
    <property type="match status" value="1"/>
</dbReference>
<dbReference type="GO" id="GO:0006646">
    <property type="term" value="P:phosphatidylethanolamine biosynthetic process"/>
    <property type="evidence" value="ECO:0007669"/>
    <property type="project" value="TreeGrafter"/>
</dbReference>
<gene>
    <name evidence="4" type="ORF">BKA67DRAFT_339338</name>
</gene>
<name>A0A9P8UGQ5_9PEZI</name>
<feature type="domain" description="Choline kinase N-terminal" evidence="3">
    <location>
        <begin position="273"/>
        <end position="348"/>
    </location>
</feature>
<feature type="compositionally biased region" description="Basic and acidic residues" evidence="2">
    <location>
        <begin position="181"/>
        <end position="194"/>
    </location>
</feature>
<comment type="caution">
    <text evidence="4">The sequence shown here is derived from an EMBL/GenBank/DDBJ whole genome shotgun (WGS) entry which is preliminary data.</text>
</comment>
<dbReference type="GO" id="GO:0004305">
    <property type="term" value="F:ethanolamine kinase activity"/>
    <property type="evidence" value="ECO:0007669"/>
    <property type="project" value="TreeGrafter"/>
</dbReference>
<dbReference type="GO" id="GO:0004103">
    <property type="term" value="F:choline kinase activity"/>
    <property type="evidence" value="ECO:0007669"/>
    <property type="project" value="TreeGrafter"/>
</dbReference>
<dbReference type="Pfam" id="PF01633">
    <property type="entry name" value="Choline_kinase"/>
    <property type="match status" value="1"/>
</dbReference>
<feature type="compositionally biased region" description="Low complexity" evidence="2">
    <location>
        <begin position="107"/>
        <end position="118"/>
    </location>
</feature>
<comment type="similarity">
    <text evidence="1">Belongs to the choline/ethanolamine kinase family.</text>
</comment>
<dbReference type="GO" id="GO:0005737">
    <property type="term" value="C:cytoplasm"/>
    <property type="evidence" value="ECO:0007669"/>
    <property type="project" value="TreeGrafter"/>
</dbReference>
<dbReference type="GeneID" id="70125184"/>
<dbReference type="OrthoDB" id="10267235at2759"/>
<dbReference type="Pfam" id="PF04428">
    <property type="entry name" value="Choline_kin_N"/>
    <property type="match status" value="1"/>
</dbReference>
<reference evidence="4" key="1">
    <citation type="journal article" date="2021" name="Nat. Commun.">
        <title>Genetic determinants of endophytism in the Arabidopsis root mycobiome.</title>
        <authorList>
            <person name="Mesny F."/>
            <person name="Miyauchi S."/>
            <person name="Thiergart T."/>
            <person name="Pickel B."/>
            <person name="Atanasova L."/>
            <person name="Karlsson M."/>
            <person name="Huettel B."/>
            <person name="Barry K.W."/>
            <person name="Haridas S."/>
            <person name="Chen C."/>
            <person name="Bauer D."/>
            <person name="Andreopoulos W."/>
            <person name="Pangilinan J."/>
            <person name="LaButti K."/>
            <person name="Riley R."/>
            <person name="Lipzen A."/>
            <person name="Clum A."/>
            <person name="Drula E."/>
            <person name="Henrissat B."/>
            <person name="Kohler A."/>
            <person name="Grigoriev I.V."/>
            <person name="Martin F.M."/>
            <person name="Hacquard S."/>
        </authorList>
    </citation>
    <scope>NUCLEOTIDE SEQUENCE</scope>
    <source>
        <strain evidence="4">MPI-SDFR-AT-0073</strain>
    </source>
</reference>
<dbReference type="InterPro" id="IPR011009">
    <property type="entry name" value="Kinase-like_dom_sf"/>
</dbReference>
<dbReference type="InterPro" id="IPR007521">
    <property type="entry name" value="Choline_kin_N"/>
</dbReference>
<accession>A0A9P8UGQ5</accession>
<proteinExistence type="inferred from homology"/>
<evidence type="ECO:0000256" key="1">
    <source>
        <dbReference type="ARBA" id="ARBA00038211"/>
    </source>
</evidence>
<keyword evidence="4" id="KW-0808">Transferase</keyword>
<keyword evidence="5" id="KW-1185">Reference proteome</keyword>
<dbReference type="AlphaFoldDB" id="A0A9P8UGQ5"/>
<feature type="compositionally biased region" description="Polar residues" evidence="2">
    <location>
        <begin position="119"/>
        <end position="139"/>
    </location>
</feature>
<organism evidence="4 5">
    <name type="scientific">Truncatella angustata</name>
    <dbReference type="NCBI Taxonomy" id="152316"/>
    <lineage>
        <taxon>Eukaryota</taxon>
        <taxon>Fungi</taxon>
        <taxon>Dikarya</taxon>
        <taxon>Ascomycota</taxon>
        <taxon>Pezizomycotina</taxon>
        <taxon>Sordariomycetes</taxon>
        <taxon>Xylariomycetidae</taxon>
        <taxon>Amphisphaeriales</taxon>
        <taxon>Sporocadaceae</taxon>
        <taxon>Truncatella</taxon>
    </lineage>
</organism>